<organism evidence="2 3">
    <name type="scientific">Ilex paraguariensis</name>
    <name type="common">yerba mate</name>
    <dbReference type="NCBI Taxonomy" id="185542"/>
    <lineage>
        <taxon>Eukaryota</taxon>
        <taxon>Viridiplantae</taxon>
        <taxon>Streptophyta</taxon>
        <taxon>Embryophyta</taxon>
        <taxon>Tracheophyta</taxon>
        <taxon>Spermatophyta</taxon>
        <taxon>Magnoliopsida</taxon>
        <taxon>eudicotyledons</taxon>
        <taxon>Gunneridae</taxon>
        <taxon>Pentapetalae</taxon>
        <taxon>asterids</taxon>
        <taxon>campanulids</taxon>
        <taxon>Aquifoliales</taxon>
        <taxon>Aquifoliaceae</taxon>
        <taxon>Ilex</taxon>
    </lineage>
</organism>
<dbReference type="Proteomes" id="UP001642360">
    <property type="component" value="Unassembled WGS sequence"/>
</dbReference>
<accession>A0ABC8SX28</accession>
<feature type="compositionally biased region" description="Basic and acidic residues" evidence="1">
    <location>
        <begin position="257"/>
        <end position="268"/>
    </location>
</feature>
<dbReference type="EMBL" id="CAUOFW020003392">
    <property type="protein sequence ID" value="CAK9159759.1"/>
    <property type="molecule type" value="Genomic_DNA"/>
</dbReference>
<dbReference type="PANTHER" id="PTHR47805">
    <property type="entry name" value="SAGA-ASSOCIATED FACTOR 73"/>
    <property type="match status" value="1"/>
</dbReference>
<keyword evidence="3" id="KW-1185">Reference proteome</keyword>
<sequence>MAAMARLLEAGSVSQTIADGVGHPKLAAQYILRELREADEANLVDEEDMHVFDLRPMTDPLHLVRCNACKRPVRASQYAAHAEICKSLSFSEELMSELDGGRKKKKPPRKEKKKSLTACAVREQERPVSLNANDSAASKFHLDEQIQATSSFGLDAKCREYCKGSSAQNEKPCGHDVGYQVQIPRQVHGCCLPAEAIKSDIPVPLATKVFYSQSNLRLRSALSHLYYEASAKEHCSDLLKGNAMPSWSSTPNNFSHEQNDDQQEKRMF</sequence>
<dbReference type="PANTHER" id="PTHR47805:SF1">
    <property type="entry name" value="SAGA-ASSOCIATED FACTOR 73"/>
    <property type="match status" value="1"/>
</dbReference>
<name>A0ABC8SX28_9AQUA</name>
<evidence type="ECO:0008006" key="4">
    <source>
        <dbReference type="Google" id="ProtNLM"/>
    </source>
</evidence>
<protein>
    <recommendedName>
        <fullName evidence="4">SAGA-associated factor 11</fullName>
    </recommendedName>
</protein>
<feature type="compositionally biased region" description="Polar residues" evidence="1">
    <location>
        <begin position="246"/>
        <end position="256"/>
    </location>
</feature>
<comment type="caution">
    <text evidence="2">The sequence shown here is derived from an EMBL/GenBank/DDBJ whole genome shotgun (WGS) entry which is preliminary data.</text>
</comment>
<evidence type="ECO:0000313" key="3">
    <source>
        <dbReference type="Proteomes" id="UP001642360"/>
    </source>
</evidence>
<gene>
    <name evidence="2" type="ORF">ILEXP_LOCUS28465</name>
</gene>
<feature type="region of interest" description="Disordered" evidence="1">
    <location>
        <begin position="246"/>
        <end position="268"/>
    </location>
</feature>
<proteinExistence type="predicted"/>
<dbReference type="InterPro" id="IPR037804">
    <property type="entry name" value="SGF73"/>
</dbReference>
<dbReference type="AlphaFoldDB" id="A0ABC8SX28"/>
<evidence type="ECO:0000256" key="1">
    <source>
        <dbReference type="SAM" id="MobiDB-lite"/>
    </source>
</evidence>
<reference evidence="2 3" key="1">
    <citation type="submission" date="2024-02" db="EMBL/GenBank/DDBJ databases">
        <authorList>
            <person name="Vignale AGUSTIN F."/>
            <person name="Sosa J E."/>
            <person name="Modenutti C."/>
        </authorList>
    </citation>
    <scope>NUCLEOTIDE SEQUENCE [LARGE SCALE GENOMIC DNA]</scope>
</reference>
<evidence type="ECO:0000313" key="2">
    <source>
        <dbReference type="EMBL" id="CAK9159759.1"/>
    </source>
</evidence>